<dbReference type="Pfam" id="PF02405">
    <property type="entry name" value="MlaE"/>
    <property type="match status" value="1"/>
</dbReference>
<gene>
    <name evidence="2" type="ORF">NBH00_11160</name>
</gene>
<protein>
    <submittedName>
        <fullName evidence="2">ABC transporter permease</fullName>
    </submittedName>
</protein>
<feature type="transmembrane region" description="Helical" evidence="1">
    <location>
        <begin position="191"/>
        <end position="215"/>
    </location>
</feature>
<keyword evidence="3" id="KW-1185">Reference proteome</keyword>
<dbReference type="PANTHER" id="PTHR30188">
    <property type="entry name" value="ABC TRANSPORTER PERMEASE PROTEIN-RELATED"/>
    <property type="match status" value="1"/>
</dbReference>
<reference evidence="2 3" key="1">
    <citation type="submission" date="2022-06" db="EMBL/GenBank/DDBJ databases">
        <title>Paraconexibacter antarcticus.</title>
        <authorList>
            <person name="Kim C.S."/>
        </authorList>
    </citation>
    <scope>NUCLEOTIDE SEQUENCE [LARGE SCALE GENOMIC DNA]</scope>
    <source>
        <strain evidence="2 3">02-257</strain>
    </source>
</reference>
<sequence length="225" mass="23586">MIRQADIFIRGSLLIVLGLVFALGLVVGIEGSYGARLVGAPAAAGAFTAIADLREIVPYAFGYMMAAKVSTGFAAELGTMRIAEEIDALEVMALPPVLYLCSTRLLATWLVLPFVYALAIVVAFVGSFIAVVLQVGQVSAGGYLQLFWKFQSTSDYLFSGIKGLVMGTFVVLVGCFYGYTAHGGPKGVGRATAKAMVVNLIGVHIIGIIGSQIFWGGSPRLPIGG</sequence>
<name>A0ABY5E1P7_9ACTN</name>
<feature type="transmembrane region" description="Helical" evidence="1">
    <location>
        <begin position="114"/>
        <end position="136"/>
    </location>
</feature>
<organism evidence="2 3">
    <name type="scientific">Paraconexibacter antarcticus</name>
    <dbReference type="NCBI Taxonomy" id="2949664"/>
    <lineage>
        <taxon>Bacteria</taxon>
        <taxon>Bacillati</taxon>
        <taxon>Actinomycetota</taxon>
        <taxon>Thermoleophilia</taxon>
        <taxon>Solirubrobacterales</taxon>
        <taxon>Paraconexibacteraceae</taxon>
        <taxon>Paraconexibacter</taxon>
    </lineage>
</organism>
<feature type="transmembrane region" description="Helical" evidence="1">
    <location>
        <begin position="7"/>
        <end position="27"/>
    </location>
</feature>
<keyword evidence="1" id="KW-1133">Transmembrane helix</keyword>
<proteinExistence type="predicted"/>
<evidence type="ECO:0000313" key="2">
    <source>
        <dbReference type="EMBL" id="UTI66744.1"/>
    </source>
</evidence>
<accession>A0ABY5E1P7</accession>
<keyword evidence="1" id="KW-0472">Membrane</keyword>
<evidence type="ECO:0000256" key="1">
    <source>
        <dbReference type="SAM" id="Phobius"/>
    </source>
</evidence>
<dbReference type="PANTHER" id="PTHR30188:SF4">
    <property type="entry name" value="PROTEIN TRIGALACTOSYLDIACYLGLYCEROL 1, CHLOROPLASTIC"/>
    <property type="match status" value="1"/>
</dbReference>
<dbReference type="Proteomes" id="UP001056035">
    <property type="component" value="Chromosome"/>
</dbReference>
<dbReference type="InterPro" id="IPR030802">
    <property type="entry name" value="Permease_MalE"/>
</dbReference>
<dbReference type="EMBL" id="CP098502">
    <property type="protein sequence ID" value="UTI66744.1"/>
    <property type="molecule type" value="Genomic_DNA"/>
</dbReference>
<dbReference type="RefSeq" id="WP_254573410.1">
    <property type="nucleotide sequence ID" value="NZ_CP098502.1"/>
</dbReference>
<feature type="transmembrane region" description="Helical" evidence="1">
    <location>
        <begin position="156"/>
        <end position="179"/>
    </location>
</feature>
<evidence type="ECO:0000313" key="3">
    <source>
        <dbReference type="Proteomes" id="UP001056035"/>
    </source>
</evidence>
<keyword evidence="1" id="KW-0812">Transmembrane</keyword>